<feature type="binding site" evidence="14">
    <location>
        <begin position="36"/>
        <end position="43"/>
    </location>
    <ligand>
        <name>ATP</name>
        <dbReference type="ChEBI" id="CHEBI:30616"/>
    </ligand>
</feature>
<dbReference type="Pfam" id="PF01583">
    <property type="entry name" value="APS_kinase"/>
    <property type="match status" value="1"/>
</dbReference>
<dbReference type="PANTHER" id="PTHR11055:SF63">
    <property type="entry name" value="ADENYLYL-SULFATE KINASE 1, CHLOROPLASTIC"/>
    <property type="match status" value="1"/>
</dbReference>
<comment type="similarity">
    <text evidence="4 14 15">Belongs to the APS kinase family.</text>
</comment>
<keyword evidence="7 14" id="KW-0808">Transferase</keyword>
<evidence type="ECO:0000259" key="16">
    <source>
        <dbReference type="Pfam" id="PF01583"/>
    </source>
</evidence>
<organism evidence="17 18">
    <name type="scientific">Buchnera aphidicola</name>
    <name type="common">Brevicoryne brassicae</name>
    <dbReference type="NCBI Taxonomy" id="911343"/>
    <lineage>
        <taxon>Bacteria</taxon>
        <taxon>Pseudomonadati</taxon>
        <taxon>Pseudomonadota</taxon>
        <taxon>Gammaproteobacteria</taxon>
        <taxon>Enterobacterales</taxon>
        <taxon>Erwiniaceae</taxon>
        <taxon>Buchnera</taxon>
    </lineage>
</organism>
<dbReference type="Proteomes" id="UP001163440">
    <property type="component" value="Chromosome"/>
</dbReference>
<evidence type="ECO:0000256" key="5">
    <source>
        <dbReference type="ARBA" id="ARBA00012121"/>
    </source>
</evidence>
<dbReference type="RefSeq" id="WP_158365805.1">
    <property type="nucleotide sequence ID" value="NZ_CP034882.1"/>
</dbReference>
<name>A0AAJ5TXG2_9GAMM</name>
<evidence type="ECO:0000313" key="17">
    <source>
        <dbReference type="EMBL" id="WAI18800.1"/>
    </source>
</evidence>
<feature type="active site" description="Phosphoserine intermediate" evidence="14">
    <location>
        <position position="110"/>
    </location>
</feature>
<evidence type="ECO:0000256" key="4">
    <source>
        <dbReference type="ARBA" id="ARBA00007008"/>
    </source>
</evidence>
<dbReference type="GO" id="GO:0004020">
    <property type="term" value="F:adenylylsulfate kinase activity"/>
    <property type="evidence" value="ECO:0007669"/>
    <property type="project" value="UniProtKB-UniRule"/>
</dbReference>
<evidence type="ECO:0000256" key="1">
    <source>
        <dbReference type="ARBA" id="ARBA00001823"/>
    </source>
</evidence>
<dbReference type="GO" id="GO:0005524">
    <property type="term" value="F:ATP binding"/>
    <property type="evidence" value="ECO:0007669"/>
    <property type="project" value="UniProtKB-UniRule"/>
</dbReference>
<evidence type="ECO:0000313" key="18">
    <source>
        <dbReference type="Proteomes" id="UP001163440"/>
    </source>
</evidence>
<dbReference type="PANTHER" id="PTHR11055">
    <property type="entry name" value="BIFUNCTIONAL 3'-PHOSPHOADENOSINE 5'-PHOSPHOSULFATE SYNTHASE"/>
    <property type="match status" value="1"/>
</dbReference>
<dbReference type="Gene3D" id="3.40.50.300">
    <property type="entry name" value="P-loop containing nucleotide triphosphate hydrolases"/>
    <property type="match status" value="1"/>
</dbReference>
<dbReference type="CDD" id="cd02027">
    <property type="entry name" value="APSK"/>
    <property type="match status" value="1"/>
</dbReference>
<evidence type="ECO:0000256" key="13">
    <source>
        <dbReference type="ARBA" id="ARBA00031464"/>
    </source>
</evidence>
<dbReference type="GO" id="GO:0000103">
    <property type="term" value="P:sulfate assimilation"/>
    <property type="evidence" value="ECO:0007669"/>
    <property type="project" value="UniProtKB-UniRule"/>
</dbReference>
<comment type="function">
    <text evidence="2 14 15">Catalyzes the synthesis of activated sulfate.</text>
</comment>
<dbReference type="NCBIfam" id="NF003013">
    <property type="entry name" value="PRK03846.1"/>
    <property type="match status" value="1"/>
</dbReference>
<evidence type="ECO:0000256" key="11">
    <source>
        <dbReference type="ARBA" id="ARBA00029724"/>
    </source>
</evidence>
<evidence type="ECO:0000256" key="10">
    <source>
        <dbReference type="ARBA" id="ARBA00022840"/>
    </source>
</evidence>
<protein>
    <recommendedName>
        <fullName evidence="6 14">Adenylyl-sulfate kinase</fullName>
        <ecNumber evidence="5 14">2.7.1.25</ecNumber>
    </recommendedName>
    <alternativeName>
        <fullName evidence="12 14">APS kinase</fullName>
    </alternativeName>
    <alternativeName>
        <fullName evidence="13 14">ATP adenosine-5'-phosphosulfate 3'-phosphotransferase</fullName>
    </alternativeName>
    <alternativeName>
        <fullName evidence="11 14">Adenosine-5'-phosphosulfate kinase</fullName>
    </alternativeName>
</protein>
<dbReference type="HAMAP" id="MF_00065">
    <property type="entry name" value="Adenylyl_sulf_kinase"/>
    <property type="match status" value="1"/>
</dbReference>
<comment type="catalytic activity">
    <reaction evidence="1 14 15">
        <text>adenosine 5'-phosphosulfate + ATP = 3'-phosphoadenylyl sulfate + ADP + H(+)</text>
        <dbReference type="Rhea" id="RHEA:24152"/>
        <dbReference type="ChEBI" id="CHEBI:15378"/>
        <dbReference type="ChEBI" id="CHEBI:30616"/>
        <dbReference type="ChEBI" id="CHEBI:58243"/>
        <dbReference type="ChEBI" id="CHEBI:58339"/>
        <dbReference type="ChEBI" id="CHEBI:456216"/>
        <dbReference type="EC" id="2.7.1.25"/>
    </reaction>
</comment>
<dbReference type="NCBIfam" id="TIGR00455">
    <property type="entry name" value="apsK"/>
    <property type="match status" value="1"/>
</dbReference>
<dbReference type="AlphaFoldDB" id="A0AAJ5TXG2"/>
<evidence type="ECO:0000256" key="3">
    <source>
        <dbReference type="ARBA" id="ARBA00004806"/>
    </source>
</evidence>
<keyword evidence="9 14" id="KW-0418">Kinase</keyword>
<keyword evidence="8 14" id="KW-0547">Nucleotide-binding</keyword>
<evidence type="ECO:0000256" key="2">
    <source>
        <dbReference type="ARBA" id="ARBA00002632"/>
    </source>
</evidence>
<evidence type="ECO:0000256" key="9">
    <source>
        <dbReference type="ARBA" id="ARBA00022777"/>
    </source>
</evidence>
<proteinExistence type="inferred from homology"/>
<feature type="domain" description="APS kinase" evidence="16">
    <location>
        <begin position="29"/>
        <end position="178"/>
    </location>
</feature>
<evidence type="ECO:0000256" key="8">
    <source>
        <dbReference type="ARBA" id="ARBA00022741"/>
    </source>
</evidence>
<dbReference type="GO" id="GO:0070814">
    <property type="term" value="P:hydrogen sulfide biosynthetic process"/>
    <property type="evidence" value="ECO:0007669"/>
    <property type="project" value="UniProtKB-UniRule"/>
</dbReference>
<dbReference type="InterPro" id="IPR027417">
    <property type="entry name" value="P-loop_NTPase"/>
</dbReference>
<evidence type="ECO:0000256" key="6">
    <source>
        <dbReference type="ARBA" id="ARBA00018163"/>
    </source>
</evidence>
<keyword evidence="14" id="KW-0597">Phosphoprotein</keyword>
<gene>
    <name evidence="14 17" type="primary">cysC</name>
    <name evidence="17" type="ORF">OW720_02180</name>
</gene>
<dbReference type="InterPro" id="IPR059117">
    <property type="entry name" value="APS_kinase_dom"/>
</dbReference>
<keyword evidence="10 14" id="KW-0067">ATP-binding</keyword>
<sequence>MNDDFQNNIIWQKYSITRIKRQRKYGHKSVAVWFTGLSGSGKSSIANFLEEILFKNGIKTYLLDGDNIRSGLCTNLSFSVADREENIRRLGEVVKLMLDAGIIVLVSVISPYKYQRKMICKMLGKKNFLEVFVNTPLSVCENRDPKNLYKKARMGKISNFTGVQSIYEIPDAPDVLLDGTESLEKNSKKLIKALYSNKVIPFCS</sequence>
<comment type="pathway">
    <text evidence="3 14 15">Sulfur metabolism; hydrogen sulfide biosynthesis; sulfite from sulfate: step 2/3.</text>
</comment>
<reference evidence="17" key="1">
    <citation type="submission" date="2022-11" db="EMBL/GenBank/DDBJ databases">
        <title>The whole genome sequencing of pests is an important tool to study the evolution of the plant-insect interaction and insecticide resistance.</title>
        <authorList>
            <person name="Kananovich Y."/>
        </authorList>
    </citation>
    <scope>NUCLEOTIDE SEQUENCE</scope>
    <source>
        <strain evidence="17">BSU_Bre_2018</strain>
    </source>
</reference>
<dbReference type="InterPro" id="IPR002891">
    <property type="entry name" value="APS"/>
</dbReference>
<accession>A0AAJ5TXG2</accession>
<dbReference type="SUPFAM" id="SSF52540">
    <property type="entry name" value="P-loop containing nucleoside triphosphate hydrolases"/>
    <property type="match status" value="1"/>
</dbReference>
<dbReference type="EC" id="2.7.1.25" evidence="5 14"/>
<dbReference type="EMBL" id="CP113406">
    <property type="protein sequence ID" value="WAI18800.1"/>
    <property type="molecule type" value="Genomic_DNA"/>
</dbReference>
<evidence type="ECO:0000256" key="12">
    <source>
        <dbReference type="ARBA" id="ARBA00031393"/>
    </source>
</evidence>
<evidence type="ECO:0000256" key="14">
    <source>
        <dbReference type="HAMAP-Rule" id="MF_00065"/>
    </source>
</evidence>
<evidence type="ECO:0000256" key="7">
    <source>
        <dbReference type="ARBA" id="ARBA00022679"/>
    </source>
</evidence>
<evidence type="ECO:0000256" key="15">
    <source>
        <dbReference type="RuleBase" id="RU004347"/>
    </source>
</evidence>